<dbReference type="AlphaFoldDB" id="A0A8G2F332"/>
<organism evidence="17 18">
    <name type="scientific">Desulfomicrobium norvegicum (strain DSM 1741 / NCIMB 8310)</name>
    <name type="common">Desulfovibrio baculatus (strain Norway 4)</name>
    <name type="synonym">Desulfovibrio desulfuricans (strain Norway 4)</name>
    <dbReference type="NCBI Taxonomy" id="52561"/>
    <lineage>
        <taxon>Bacteria</taxon>
        <taxon>Pseudomonadati</taxon>
        <taxon>Thermodesulfobacteriota</taxon>
        <taxon>Desulfovibrionia</taxon>
        <taxon>Desulfovibrionales</taxon>
        <taxon>Desulfomicrobiaceae</taxon>
        <taxon>Desulfomicrobium</taxon>
    </lineage>
</organism>
<keyword evidence="11 12" id="KW-0998">Cell outer membrane</keyword>
<evidence type="ECO:0000256" key="1">
    <source>
        <dbReference type="ARBA" id="ARBA00004571"/>
    </source>
</evidence>
<dbReference type="InterPro" id="IPR037066">
    <property type="entry name" value="Plug_dom_sf"/>
</dbReference>
<evidence type="ECO:0000256" key="13">
    <source>
        <dbReference type="RuleBase" id="RU003357"/>
    </source>
</evidence>
<dbReference type="EMBL" id="FOTO01000001">
    <property type="protein sequence ID" value="SFL30005.1"/>
    <property type="molecule type" value="Genomic_DNA"/>
</dbReference>
<evidence type="ECO:0000256" key="6">
    <source>
        <dbReference type="ARBA" id="ARBA00022729"/>
    </source>
</evidence>
<protein>
    <submittedName>
        <fullName evidence="17">Iron complex outermembrane recepter protein</fullName>
    </submittedName>
</protein>
<name>A0A8G2F332_DESNO</name>
<dbReference type="RefSeq" id="WP_092188830.1">
    <property type="nucleotide sequence ID" value="NZ_FOTO01000001.1"/>
</dbReference>
<evidence type="ECO:0000313" key="17">
    <source>
        <dbReference type="EMBL" id="SFL30005.1"/>
    </source>
</evidence>
<dbReference type="PROSITE" id="PS52016">
    <property type="entry name" value="TONB_DEPENDENT_REC_3"/>
    <property type="match status" value="1"/>
</dbReference>
<dbReference type="GO" id="GO:0015344">
    <property type="term" value="F:siderophore uptake transmembrane transporter activity"/>
    <property type="evidence" value="ECO:0007669"/>
    <property type="project" value="TreeGrafter"/>
</dbReference>
<keyword evidence="8" id="KW-0406">Ion transport</keyword>
<dbReference type="InterPro" id="IPR036942">
    <property type="entry name" value="Beta-barrel_TonB_sf"/>
</dbReference>
<feature type="chain" id="PRO_5034046026" evidence="14">
    <location>
        <begin position="22"/>
        <end position="730"/>
    </location>
</feature>
<feature type="domain" description="TonB-dependent receptor-like beta-barrel" evidence="15">
    <location>
        <begin position="245"/>
        <end position="692"/>
    </location>
</feature>
<comment type="similarity">
    <text evidence="12 13">Belongs to the TonB-dependent receptor family.</text>
</comment>
<evidence type="ECO:0000256" key="2">
    <source>
        <dbReference type="ARBA" id="ARBA00022448"/>
    </source>
</evidence>
<comment type="caution">
    <text evidence="17">The sequence shown here is derived from an EMBL/GenBank/DDBJ whole genome shotgun (WGS) entry which is preliminary data.</text>
</comment>
<dbReference type="SUPFAM" id="SSF56935">
    <property type="entry name" value="Porins"/>
    <property type="match status" value="1"/>
</dbReference>
<keyword evidence="4" id="KW-0410">Iron transport</keyword>
<keyword evidence="7" id="KW-0408">Iron</keyword>
<dbReference type="Proteomes" id="UP000199581">
    <property type="component" value="Unassembled WGS sequence"/>
</dbReference>
<evidence type="ECO:0000259" key="16">
    <source>
        <dbReference type="Pfam" id="PF07715"/>
    </source>
</evidence>
<dbReference type="PANTHER" id="PTHR32552:SF68">
    <property type="entry name" value="FERRICHROME OUTER MEMBRANE TRANSPORTER_PHAGE RECEPTOR"/>
    <property type="match status" value="1"/>
</dbReference>
<feature type="signal peptide" evidence="14">
    <location>
        <begin position="1"/>
        <end position="21"/>
    </location>
</feature>
<evidence type="ECO:0000256" key="11">
    <source>
        <dbReference type="ARBA" id="ARBA00023237"/>
    </source>
</evidence>
<proteinExistence type="inferred from homology"/>
<keyword evidence="9 13" id="KW-0798">TonB box</keyword>
<evidence type="ECO:0000256" key="9">
    <source>
        <dbReference type="ARBA" id="ARBA00023077"/>
    </source>
</evidence>
<dbReference type="Gene3D" id="2.170.130.10">
    <property type="entry name" value="TonB-dependent receptor, plug domain"/>
    <property type="match status" value="1"/>
</dbReference>
<dbReference type="InterPro" id="IPR039426">
    <property type="entry name" value="TonB-dep_rcpt-like"/>
</dbReference>
<dbReference type="GO" id="GO:0009279">
    <property type="term" value="C:cell outer membrane"/>
    <property type="evidence" value="ECO:0007669"/>
    <property type="project" value="UniProtKB-SubCell"/>
</dbReference>
<dbReference type="InterPro" id="IPR012910">
    <property type="entry name" value="Plug_dom"/>
</dbReference>
<dbReference type="InterPro" id="IPR000531">
    <property type="entry name" value="Beta-barrel_TonB"/>
</dbReference>
<evidence type="ECO:0000256" key="5">
    <source>
        <dbReference type="ARBA" id="ARBA00022692"/>
    </source>
</evidence>
<dbReference type="PANTHER" id="PTHR32552">
    <property type="entry name" value="FERRICHROME IRON RECEPTOR-RELATED"/>
    <property type="match status" value="1"/>
</dbReference>
<reference evidence="17 18" key="1">
    <citation type="submission" date="2016-10" db="EMBL/GenBank/DDBJ databases">
        <authorList>
            <person name="Varghese N."/>
            <person name="Submissions S."/>
        </authorList>
    </citation>
    <scope>NUCLEOTIDE SEQUENCE [LARGE SCALE GENOMIC DNA]</scope>
    <source>
        <strain evidence="17 18">DSM 1741</strain>
    </source>
</reference>
<dbReference type="Pfam" id="PF00593">
    <property type="entry name" value="TonB_dep_Rec_b-barrel"/>
    <property type="match status" value="1"/>
</dbReference>
<keyword evidence="3 12" id="KW-1134">Transmembrane beta strand</keyword>
<keyword evidence="6 14" id="KW-0732">Signal</keyword>
<keyword evidence="18" id="KW-1185">Reference proteome</keyword>
<dbReference type="Pfam" id="PF07715">
    <property type="entry name" value="Plug"/>
    <property type="match status" value="1"/>
</dbReference>
<comment type="subcellular location">
    <subcellularLocation>
        <location evidence="1 12">Cell outer membrane</location>
        <topology evidence="1 12">Multi-pass membrane protein</topology>
    </subcellularLocation>
</comment>
<evidence type="ECO:0000256" key="4">
    <source>
        <dbReference type="ARBA" id="ARBA00022496"/>
    </source>
</evidence>
<evidence type="ECO:0000256" key="7">
    <source>
        <dbReference type="ARBA" id="ARBA00023004"/>
    </source>
</evidence>
<dbReference type="Gene3D" id="2.40.170.20">
    <property type="entry name" value="TonB-dependent receptor, beta-barrel domain"/>
    <property type="match status" value="1"/>
</dbReference>
<evidence type="ECO:0000313" key="18">
    <source>
        <dbReference type="Proteomes" id="UP000199581"/>
    </source>
</evidence>
<evidence type="ECO:0000256" key="14">
    <source>
        <dbReference type="SAM" id="SignalP"/>
    </source>
</evidence>
<keyword evidence="5 12" id="KW-0812">Transmembrane</keyword>
<evidence type="ECO:0000256" key="3">
    <source>
        <dbReference type="ARBA" id="ARBA00022452"/>
    </source>
</evidence>
<sequence length="730" mass="81322">MERKVLVLVCFLLLAAVHARAAGQEVQLEEMTVVGEKLVTPTRQANEQVYTGTEITRSGLDLPGAKAETSVYEAMDSLPGVQVESVDATGLAVEQTNTRVRGVRGFLGSMTVEGVPNWGGNPMGPREYLYDMENFESLAIYKGAIPAGLGTGVGARGGAVELRPRWPEKEPGLDLNFAIGSNAYSRAHSRVDTGSVGPLGTAFSASASWTEAEKWKGPGDLGPRVNANFMVEQPYHGEDAVRVWFNYNDVEQDLYRAIGYDDVRDLHGNYRKDFQETLTGVKNQDIYHYRNNRSEHANMDIIAVVPFTFNEMFKATLRPYYSWEDAQIYQGVISQGGVVQKRMRDIERMGLLSQLEVDLEQVRLSVGHLFESVDMQINTDIFHPTTGAFINHGIRTENDGNGYVNSPFATLAGTVGAFDWQAGLKYFRYDEPASKGFTSTAGVLAEAPDLARDSRVYDIWLPSVGVSYMVSEMFQPYASYGRSHIRPYSYVPLINLYNANTGKFQAAGVTLKDMFAGYDIETSDNFELGLRITHERFDITPAVFYSRHDNLLTTVYDPRVDLSYAQNVGKATGYGLEVEGNFYLTQALTAFVNPSYTRLTYDKDLSYQGNTLKTKGEQVVDTPEWMVKAGLVWKVGDFEFVPGVRYMGERYGDVEHKEKVDDYIVADLSMNYVNRDVDFAEGLKLSLNLYNLFDTEYVSRINASDDTREGGASYYVGAPFTAVLSVGLEF</sequence>
<evidence type="ECO:0000256" key="12">
    <source>
        <dbReference type="PROSITE-ProRule" id="PRU01360"/>
    </source>
</evidence>
<feature type="domain" description="TonB-dependent receptor plug" evidence="16">
    <location>
        <begin position="66"/>
        <end position="151"/>
    </location>
</feature>
<evidence type="ECO:0000256" key="10">
    <source>
        <dbReference type="ARBA" id="ARBA00023136"/>
    </source>
</evidence>
<evidence type="ECO:0000259" key="15">
    <source>
        <dbReference type="Pfam" id="PF00593"/>
    </source>
</evidence>
<accession>A0A8G2F332</accession>
<keyword evidence="2 12" id="KW-0813">Transport</keyword>
<dbReference type="OrthoDB" id="593427at2"/>
<keyword evidence="10 12" id="KW-0472">Membrane</keyword>
<gene>
    <name evidence="17" type="ORF">SAMN05421830_101456</name>
</gene>
<evidence type="ECO:0000256" key="8">
    <source>
        <dbReference type="ARBA" id="ARBA00023065"/>
    </source>
</evidence>